<protein>
    <recommendedName>
        <fullName evidence="4">Toxin-antitoxin system YwqK family antitoxin</fullName>
    </recommendedName>
</protein>
<accession>A0A939JC26</accession>
<evidence type="ECO:0008006" key="4">
    <source>
        <dbReference type="Google" id="ProtNLM"/>
    </source>
</evidence>
<dbReference type="Gene3D" id="3.90.930.1">
    <property type="match status" value="1"/>
</dbReference>
<evidence type="ECO:0000313" key="3">
    <source>
        <dbReference type="Proteomes" id="UP000664144"/>
    </source>
</evidence>
<name>A0A939JC26_9BACT</name>
<organism evidence="2 3">
    <name type="scientific">Hymenobacter telluris</name>
    <dbReference type="NCBI Taxonomy" id="2816474"/>
    <lineage>
        <taxon>Bacteria</taxon>
        <taxon>Pseudomonadati</taxon>
        <taxon>Bacteroidota</taxon>
        <taxon>Cytophagia</taxon>
        <taxon>Cytophagales</taxon>
        <taxon>Hymenobacteraceae</taxon>
        <taxon>Hymenobacter</taxon>
    </lineage>
</organism>
<proteinExistence type="predicted"/>
<comment type="caution">
    <text evidence="2">The sequence shown here is derived from an EMBL/GenBank/DDBJ whole genome shotgun (WGS) entry which is preliminary data.</text>
</comment>
<sequence length="158" mass="18535">MRLALCLPIWLVLASCTTAKHGPIGFWSDKRYDQQLRQHGPWPTYYDDAKTQPMALGRYRHGRYAGRWRYYAPNGTLERTERFARCPYGLITMTEYQAGGKKKRQGQARIVDEPHEIHFYWFGDWQVFDAQGRPVAVEHYENGVLRGTELIKVNLTNR</sequence>
<dbReference type="EMBL" id="JAFLQZ010000013">
    <property type="protein sequence ID" value="MBO0359756.1"/>
    <property type="molecule type" value="Genomic_DNA"/>
</dbReference>
<reference evidence="2" key="1">
    <citation type="submission" date="2021-03" db="EMBL/GenBank/DDBJ databases">
        <authorList>
            <person name="Kim M.K."/>
        </authorList>
    </citation>
    <scope>NUCLEOTIDE SEQUENCE</scope>
    <source>
        <strain evidence="2">BT186</strain>
    </source>
</reference>
<evidence type="ECO:0000256" key="1">
    <source>
        <dbReference type="SAM" id="SignalP"/>
    </source>
</evidence>
<dbReference type="PROSITE" id="PS51257">
    <property type="entry name" value="PROKAR_LIPOPROTEIN"/>
    <property type="match status" value="1"/>
</dbReference>
<evidence type="ECO:0000313" key="2">
    <source>
        <dbReference type="EMBL" id="MBO0359756.1"/>
    </source>
</evidence>
<feature type="signal peptide" evidence="1">
    <location>
        <begin position="1"/>
        <end position="19"/>
    </location>
</feature>
<keyword evidence="1" id="KW-0732">Signal</keyword>
<gene>
    <name evidence="2" type="ORF">J0X19_17475</name>
</gene>
<dbReference type="AlphaFoldDB" id="A0A939JC26"/>
<dbReference type="Proteomes" id="UP000664144">
    <property type="component" value="Unassembled WGS sequence"/>
</dbReference>
<feature type="chain" id="PRO_5036980475" description="Toxin-antitoxin system YwqK family antitoxin" evidence="1">
    <location>
        <begin position="20"/>
        <end position="158"/>
    </location>
</feature>
<keyword evidence="3" id="KW-1185">Reference proteome</keyword>
<dbReference type="SUPFAM" id="SSF82185">
    <property type="entry name" value="Histone H3 K4-specific methyltransferase SET7/9 N-terminal domain"/>
    <property type="match status" value="1"/>
</dbReference>
<dbReference type="RefSeq" id="WP_206985712.1">
    <property type="nucleotide sequence ID" value="NZ_JAFLQZ010000013.1"/>
</dbReference>